<dbReference type="Pfam" id="PF00679">
    <property type="entry name" value="EFG_C"/>
    <property type="match status" value="1"/>
</dbReference>
<dbReference type="CDD" id="cd01890">
    <property type="entry name" value="LepA"/>
    <property type="match status" value="1"/>
</dbReference>
<dbReference type="FunFam" id="3.30.70.870:FF:000004">
    <property type="entry name" value="Translation factor GUF1, mitochondrial"/>
    <property type="match status" value="1"/>
</dbReference>
<dbReference type="Proteomes" id="UP000198984">
    <property type="component" value="Unassembled WGS sequence"/>
</dbReference>
<dbReference type="PROSITE" id="PS51722">
    <property type="entry name" value="G_TR_2"/>
    <property type="match status" value="1"/>
</dbReference>
<dbReference type="Gene3D" id="3.30.70.2570">
    <property type="entry name" value="Elongation factor 4, C-terminal domain"/>
    <property type="match status" value="1"/>
</dbReference>
<evidence type="ECO:0000256" key="10">
    <source>
        <dbReference type="ARBA" id="ARBA00061052"/>
    </source>
</evidence>
<keyword evidence="5 11" id="KW-0648">Protein biosynthesis</keyword>
<dbReference type="EC" id="3.6.5.n1" evidence="11"/>
<dbReference type="PANTHER" id="PTHR43512">
    <property type="entry name" value="TRANSLATION FACTOR GUF1-RELATED"/>
    <property type="match status" value="1"/>
</dbReference>
<dbReference type="CDD" id="cd16260">
    <property type="entry name" value="EF4_III"/>
    <property type="match status" value="1"/>
</dbReference>
<comment type="function">
    <text evidence="9 11">Required for accurate and efficient protein synthesis under certain stress conditions. May act as a fidelity factor of the translation reaction, by catalyzing a one-codon backward translocation of tRNAs on improperly translocated ribosomes. Back-translocation proceeds from a post-translocation (POST) complex to a pre-translocation (PRE) complex, thus giving elongation factor G a second chance to translocate the tRNAs correctly. Binds to ribosomes in a GTP-dependent manner.</text>
</comment>
<dbReference type="FunFam" id="3.40.50.300:FF:000078">
    <property type="entry name" value="Elongation factor 4"/>
    <property type="match status" value="1"/>
</dbReference>
<proteinExistence type="inferred from homology"/>
<evidence type="ECO:0000313" key="14">
    <source>
        <dbReference type="Proteomes" id="UP000198984"/>
    </source>
</evidence>
<evidence type="ECO:0000256" key="8">
    <source>
        <dbReference type="ARBA" id="ARBA00050293"/>
    </source>
</evidence>
<dbReference type="InterPro" id="IPR035654">
    <property type="entry name" value="LepA_IV"/>
</dbReference>
<dbReference type="Gene3D" id="3.30.70.240">
    <property type="match status" value="1"/>
</dbReference>
<dbReference type="InterPro" id="IPR013842">
    <property type="entry name" value="LepA_CTD"/>
</dbReference>
<dbReference type="RefSeq" id="WP_089911224.1">
    <property type="nucleotide sequence ID" value="NZ_FOBB01000002.1"/>
</dbReference>
<dbReference type="HAMAP" id="MF_00071">
    <property type="entry name" value="LepA"/>
    <property type="match status" value="1"/>
</dbReference>
<dbReference type="GO" id="GO:0005525">
    <property type="term" value="F:GTP binding"/>
    <property type="evidence" value="ECO:0007669"/>
    <property type="project" value="UniProtKB-UniRule"/>
</dbReference>
<reference evidence="13 14" key="1">
    <citation type="submission" date="2016-10" db="EMBL/GenBank/DDBJ databases">
        <authorList>
            <person name="de Groot N.N."/>
        </authorList>
    </citation>
    <scope>NUCLEOTIDE SEQUENCE [LARGE SCALE GENOMIC DNA]</scope>
    <source>
        <strain evidence="13 14">DSM 21039</strain>
    </source>
</reference>
<dbReference type="SUPFAM" id="SSF52540">
    <property type="entry name" value="P-loop containing nucleoside triphosphate hydrolases"/>
    <property type="match status" value="1"/>
</dbReference>
<evidence type="ECO:0000256" key="7">
    <source>
        <dbReference type="ARBA" id="ARBA00023136"/>
    </source>
</evidence>
<dbReference type="Gene3D" id="3.40.50.300">
    <property type="entry name" value="P-loop containing nucleotide triphosphate hydrolases"/>
    <property type="match status" value="1"/>
</dbReference>
<dbReference type="InterPro" id="IPR004161">
    <property type="entry name" value="EFTu-like_2"/>
</dbReference>
<dbReference type="InterPro" id="IPR000640">
    <property type="entry name" value="EFG_V-like"/>
</dbReference>
<name>A0A1H7SMJ3_9BACT</name>
<evidence type="ECO:0000256" key="9">
    <source>
        <dbReference type="ARBA" id="ARBA00057626"/>
    </source>
</evidence>
<evidence type="ECO:0000256" key="3">
    <source>
        <dbReference type="ARBA" id="ARBA00022741"/>
    </source>
</evidence>
<dbReference type="AlphaFoldDB" id="A0A1H7SMJ3"/>
<dbReference type="STRING" id="573321.SAMN04488505_102984"/>
<dbReference type="GO" id="GO:0003746">
    <property type="term" value="F:translation elongation factor activity"/>
    <property type="evidence" value="ECO:0007669"/>
    <property type="project" value="UniProtKB-UniRule"/>
</dbReference>
<dbReference type="GO" id="GO:0003924">
    <property type="term" value="F:GTPase activity"/>
    <property type="evidence" value="ECO:0007669"/>
    <property type="project" value="UniProtKB-UniRule"/>
</dbReference>
<keyword evidence="2 11" id="KW-1003">Cell membrane</keyword>
<dbReference type="CDD" id="cd03709">
    <property type="entry name" value="lepA_C"/>
    <property type="match status" value="1"/>
</dbReference>
<dbReference type="Pfam" id="PF00009">
    <property type="entry name" value="GTP_EFTU"/>
    <property type="match status" value="1"/>
</dbReference>
<dbReference type="PANTHER" id="PTHR43512:SF4">
    <property type="entry name" value="TRANSLATION FACTOR GUF1 HOMOLOG, CHLOROPLASTIC"/>
    <property type="match status" value="1"/>
</dbReference>
<dbReference type="InterPro" id="IPR006297">
    <property type="entry name" value="EF-4"/>
</dbReference>
<feature type="domain" description="Tr-type G" evidence="12">
    <location>
        <begin position="2"/>
        <end position="183"/>
    </location>
</feature>
<organism evidence="13 14">
    <name type="scientific">Chitinophaga rupis</name>
    <dbReference type="NCBI Taxonomy" id="573321"/>
    <lineage>
        <taxon>Bacteria</taxon>
        <taxon>Pseudomonadati</taxon>
        <taxon>Bacteroidota</taxon>
        <taxon>Chitinophagia</taxon>
        <taxon>Chitinophagales</taxon>
        <taxon>Chitinophagaceae</taxon>
        <taxon>Chitinophaga</taxon>
    </lineage>
</organism>
<dbReference type="InterPro" id="IPR035647">
    <property type="entry name" value="EFG_III/V"/>
</dbReference>
<dbReference type="NCBIfam" id="TIGR01393">
    <property type="entry name" value="lepA"/>
    <property type="match status" value="1"/>
</dbReference>
<dbReference type="InterPro" id="IPR038363">
    <property type="entry name" value="LepA_C_sf"/>
</dbReference>
<dbReference type="GO" id="GO:0045727">
    <property type="term" value="P:positive regulation of translation"/>
    <property type="evidence" value="ECO:0007669"/>
    <property type="project" value="UniProtKB-UniRule"/>
</dbReference>
<feature type="binding site" evidence="11">
    <location>
        <begin position="130"/>
        <end position="133"/>
    </location>
    <ligand>
        <name>GTP</name>
        <dbReference type="ChEBI" id="CHEBI:37565"/>
    </ligand>
</feature>
<dbReference type="FunFam" id="3.30.70.240:FF:000007">
    <property type="entry name" value="Translation factor GUF1, mitochondrial"/>
    <property type="match status" value="1"/>
</dbReference>
<comment type="subcellular location">
    <subcellularLocation>
        <location evidence="11">Cell membrane</location>
        <topology evidence="11">Peripheral membrane protein</topology>
        <orientation evidence="11">Cytoplasmic side</orientation>
    </subcellularLocation>
</comment>
<comment type="similarity">
    <text evidence="10">Belongs to the GTP-binding elongation factor family. LepA subfamily.</text>
</comment>
<evidence type="ECO:0000256" key="5">
    <source>
        <dbReference type="ARBA" id="ARBA00022917"/>
    </source>
</evidence>
<dbReference type="InterPro" id="IPR005225">
    <property type="entry name" value="Small_GTP-bd"/>
</dbReference>
<dbReference type="SUPFAM" id="SSF54980">
    <property type="entry name" value="EF-G C-terminal domain-like"/>
    <property type="match status" value="2"/>
</dbReference>
<accession>A0A1H7SMJ3</accession>
<comment type="similarity">
    <text evidence="1 11">Belongs to the TRAFAC class translation factor GTPase superfamily. Classic translation factor GTPase family. LepA subfamily.</text>
</comment>
<dbReference type="FunFam" id="3.30.70.2570:FF:000001">
    <property type="entry name" value="Translation factor GUF1, mitochondrial"/>
    <property type="match status" value="1"/>
</dbReference>
<gene>
    <name evidence="11" type="primary">lepA</name>
    <name evidence="13" type="ORF">SAMN04488505_102984</name>
</gene>
<dbReference type="Gene3D" id="3.30.70.870">
    <property type="entry name" value="Elongation Factor G (Translational Gtpase), domain 3"/>
    <property type="match status" value="1"/>
</dbReference>
<dbReference type="OrthoDB" id="9801591at2"/>
<dbReference type="GO" id="GO:0043022">
    <property type="term" value="F:ribosome binding"/>
    <property type="evidence" value="ECO:0007669"/>
    <property type="project" value="UniProtKB-UniRule"/>
</dbReference>
<protein>
    <recommendedName>
        <fullName evidence="11">Elongation factor 4</fullName>
        <shortName evidence="11">EF-4</shortName>
        <ecNumber evidence="11">3.6.5.n1</ecNumber>
    </recommendedName>
    <alternativeName>
        <fullName evidence="11">Ribosomal back-translocase LepA</fullName>
    </alternativeName>
</protein>
<evidence type="ECO:0000256" key="2">
    <source>
        <dbReference type="ARBA" id="ARBA00022475"/>
    </source>
</evidence>
<dbReference type="EMBL" id="FOBB01000002">
    <property type="protein sequence ID" value="SEL73870.1"/>
    <property type="molecule type" value="Genomic_DNA"/>
</dbReference>
<dbReference type="Pfam" id="PF03144">
    <property type="entry name" value="GTP_EFTU_D2"/>
    <property type="match status" value="1"/>
</dbReference>
<dbReference type="InterPro" id="IPR000795">
    <property type="entry name" value="T_Tr_GTP-bd_dom"/>
</dbReference>
<feature type="binding site" evidence="11">
    <location>
        <begin position="14"/>
        <end position="19"/>
    </location>
    <ligand>
        <name>GTP</name>
        <dbReference type="ChEBI" id="CHEBI:37565"/>
    </ligand>
</feature>
<sequence>MKNIRNFCIIAHIDHGKSTLADRLLERTKTISERDMQAQVLDDMDLEREKGITIKSHAIQMNYTLGSEQYVFNLIDTPGHVDFSYEVSRALAACEGALLLVDATQGIQAQTISNLYLALENDLEIIPVINKIDMDGAMIPEVKDQILELIGCKEEDILLASGKTGMGIEEILEAIVKRIPAPKGDPEEPLQALIFDSVFNSFRGIIAYFRVYNGVVKKGDKIKFVNTGEEYFADEVGILRLGLEPRNEVRTGDVGYIITGIKNAKEVKVGDTITLVSNPGVTAIRGFEEVKPMVFAGIFPVETDAFEELRDCMDKLQLNDASLTYELETSQALGFGFRCGFLGMLHMEIIQERLEREFNQTVITTVPNVSFIAHTTRNERLIVNNPSEMPDPSRLERIEEPFIRAQIITKPEYIGNIMTLCLGKRGILINQSYLTTTRVELIFEMPLTEIVFDFYDKLKSQTRGYASFDYSPIGYRDSDIVKMDILLNAEKVDALSALIHRGRAQDFGRKLCEKLKELLPRQQFLIAIQAAIGAKVVARENISAMRKDVTAKCYGGDISRKRKLLEKQKEGKKRMRQIGNVEIPQEAFLAVLKLDD</sequence>
<evidence type="ECO:0000313" key="13">
    <source>
        <dbReference type="EMBL" id="SEL73870.1"/>
    </source>
</evidence>
<dbReference type="InterPro" id="IPR027417">
    <property type="entry name" value="P-loop_NTPase"/>
</dbReference>
<keyword evidence="7 11" id="KW-0472">Membrane</keyword>
<dbReference type="PRINTS" id="PR00315">
    <property type="entry name" value="ELONGATNFCT"/>
</dbReference>
<evidence type="ECO:0000256" key="1">
    <source>
        <dbReference type="ARBA" id="ARBA00005454"/>
    </source>
</evidence>
<evidence type="ECO:0000256" key="4">
    <source>
        <dbReference type="ARBA" id="ARBA00022801"/>
    </source>
</evidence>
<keyword evidence="3 11" id="KW-0547">Nucleotide-binding</keyword>
<dbReference type="Gene3D" id="2.40.30.10">
    <property type="entry name" value="Translation factors"/>
    <property type="match status" value="1"/>
</dbReference>
<evidence type="ECO:0000256" key="6">
    <source>
        <dbReference type="ARBA" id="ARBA00023134"/>
    </source>
</evidence>
<dbReference type="Pfam" id="PF06421">
    <property type="entry name" value="LepA_C"/>
    <property type="match status" value="1"/>
</dbReference>
<dbReference type="CDD" id="cd03699">
    <property type="entry name" value="EF4_II"/>
    <property type="match status" value="1"/>
</dbReference>
<dbReference type="FunFam" id="2.40.30.10:FF:000015">
    <property type="entry name" value="Translation factor GUF1, mitochondrial"/>
    <property type="match status" value="1"/>
</dbReference>
<dbReference type="GO" id="GO:0005886">
    <property type="term" value="C:plasma membrane"/>
    <property type="evidence" value="ECO:0007669"/>
    <property type="project" value="UniProtKB-SubCell"/>
</dbReference>
<evidence type="ECO:0000256" key="11">
    <source>
        <dbReference type="HAMAP-Rule" id="MF_00071"/>
    </source>
</evidence>
<evidence type="ECO:0000259" key="12">
    <source>
        <dbReference type="PROSITE" id="PS51722"/>
    </source>
</evidence>
<keyword evidence="6 11" id="KW-0342">GTP-binding</keyword>
<keyword evidence="14" id="KW-1185">Reference proteome</keyword>
<dbReference type="NCBIfam" id="TIGR00231">
    <property type="entry name" value="small_GTP"/>
    <property type="match status" value="1"/>
</dbReference>
<comment type="catalytic activity">
    <reaction evidence="8 11">
        <text>GTP + H2O = GDP + phosphate + H(+)</text>
        <dbReference type="Rhea" id="RHEA:19669"/>
        <dbReference type="ChEBI" id="CHEBI:15377"/>
        <dbReference type="ChEBI" id="CHEBI:15378"/>
        <dbReference type="ChEBI" id="CHEBI:37565"/>
        <dbReference type="ChEBI" id="CHEBI:43474"/>
        <dbReference type="ChEBI" id="CHEBI:58189"/>
        <dbReference type="EC" id="3.6.5.n1"/>
    </reaction>
</comment>
<keyword evidence="4 11" id="KW-0378">Hydrolase</keyword>